<evidence type="ECO:0000256" key="3">
    <source>
        <dbReference type="ARBA" id="ARBA00022643"/>
    </source>
</evidence>
<evidence type="ECO:0000259" key="7">
    <source>
        <dbReference type="Pfam" id="PF01207"/>
    </source>
</evidence>
<organism evidence="8 9">
    <name type="scientific">Chloroherpeton thalassium (strain ATCC 35110 / GB-78)</name>
    <dbReference type="NCBI Taxonomy" id="517418"/>
    <lineage>
        <taxon>Bacteria</taxon>
        <taxon>Pseudomonadati</taxon>
        <taxon>Chlorobiota</taxon>
        <taxon>Chlorobiia</taxon>
        <taxon>Chlorobiales</taxon>
        <taxon>Chloroherpetonaceae</taxon>
        <taxon>Chloroherpeton</taxon>
    </lineage>
</organism>
<dbReference type="GO" id="GO:0003723">
    <property type="term" value="F:RNA binding"/>
    <property type="evidence" value="ECO:0007669"/>
    <property type="project" value="TreeGrafter"/>
</dbReference>
<dbReference type="NCBIfam" id="TIGR00737">
    <property type="entry name" value="nifR3_yhdG"/>
    <property type="match status" value="1"/>
</dbReference>
<dbReference type="GO" id="GO:0017150">
    <property type="term" value="F:tRNA dihydrouridine synthase activity"/>
    <property type="evidence" value="ECO:0007669"/>
    <property type="project" value="InterPro"/>
</dbReference>
<dbReference type="GO" id="GO:0050660">
    <property type="term" value="F:flavin adenine dinucleotide binding"/>
    <property type="evidence" value="ECO:0007669"/>
    <property type="project" value="InterPro"/>
</dbReference>
<keyword evidence="2" id="KW-0285">Flavoprotein</keyword>
<dbReference type="PANTHER" id="PTHR45846">
    <property type="entry name" value="TRNA-DIHYDROURIDINE(47) SYNTHASE [NAD(P)(+)]-LIKE"/>
    <property type="match status" value="1"/>
</dbReference>
<dbReference type="Gene3D" id="3.20.20.70">
    <property type="entry name" value="Aldolase class I"/>
    <property type="match status" value="1"/>
</dbReference>
<evidence type="ECO:0000313" key="8">
    <source>
        <dbReference type="EMBL" id="ACF13265.1"/>
    </source>
</evidence>
<dbReference type="InterPro" id="IPR018517">
    <property type="entry name" value="tRNA_hU_synthase_CS"/>
</dbReference>
<dbReference type="AlphaFoldDB" id="B3QWF2"/>
<dbReference type="PROSITE" id="PS01136">
    <property type="entry name" value="UPF0034"/>
    <property type="match status" value="1"/>
</dbReference>
<accession>B3QWF2</accession>
<dbReference type="PANTHER" id="PTHR45846:SF1">
    <property type="entry name" value="TRNA-DIHYDROURIDINE(47) SYNTHASE [NAD(P)(+)]-LIKE"/>
    <property type="match status" value="1"/>
</dbReference>
<dbReference type="Gene3D" id="1.10.1200.80">
    <property type="entry name" value="Putative flavin oxidoreducatase, domain 2"/>
    <property type="match status" value="1"/>
</dbReference>
<comment type="cofactor">
    <cofactor evidence="1">
        <name>FMN</name>
        <dbReference type="ChEBI" id="CHEBI:58210"/>
    </cofactor>
</comment>
<dbReference type="KEGG" id="cts:Ctha_0797"/>
<feature type="domain" description="DUS-like FMN-binding" evidence="7">
    <location>
        <begin position="57"/>
        <end position="351"/>
    </location>
</feature>
<evidence type="ECO:0000256" key="2">
    <source>
        <dbReference type="ARBA" id="ARBA00022630"/>
    </source>
</evidence>
<proteinExistence type="predicted"/>
<dbReference type="eggNOG" id="COG0042">
    <property type="taxonomic scope" value="Bacteria"/>
</dbReference>
<keyword evidence="4" id="KW-0819">tRNA processing</keyword>
<keyword evidence="9" id="KW-1185">Reference proteome</keyword>
<dbReference type="SUPFAM" id="SSF51395">
    <property type="entry name" value="FMN-linked oxidoreductases"/>
    <property type="match status" value="1"/>
</dbReference>
<protein>
    <submittedName>
        <fullName evidence="8">TIM-barrel protein, nifR3 family</fullName>
    </submittedName>
</protein>
<dbReference type="EMBL" id="CP001100">
    <property type="protein sequence ID" value="ACF13265.1"/>
    <property type="molecule type" value="Genomic_DNA"/>
</dbReference>
<name>B3QWF2_CHLT3</name>
<dbReference type="InterPro" id="IPR035587">
    <property type="entry name" value="DUS-like_FMN-bd"/>
</dbReference>
<gene>
    <name evidence="8" type="ordered locus">Ctha_0797</name>
</gene>
<evidence type="ECO:0000313" key="9">
    <source>
        <dbReference type="Proteomes" id="UP000001208"/>
    </source>
</evidence>
<dbReference type="Proteomes" id="UP000001208">
    <property type="component" value="Chromosome"/>
</dbReference>
<dbReference type="Pfam" id="PF01207">
    <property type="entry name" value="Dus"/>
    <property type="match status" value="1"/>
</dbReference>
<dbReference type="InterPro" id="IPR024036">
    <property type="entry name" value="tRNA-dHydroUridine_Synthase_C"/>
</dbReference>
<keyword evidence="6" id="KW-0560">Oxidoreductase</keyword>
<evidence type="ECO:0000256" key="4">
    <source>
        <dbReference type="ARBA" id="ARBA00022694"/>
    </source>
</evidence>
<keyword evidence="3" id="KW-0288">FMN</keyword>
<dbReference type="InterPro" id="IPR013785">
    <property type="entry name" value="Aldolase_TIM"/>
</dbReference>
<evidence type="ECO:0000256" key="6">
    <source>
        <dbReference type="ARBA" id="ARBA00023002"/>
    </source>
</evidence>
<dbReference type="CDD" id="cd02801">
    <property type="entry name" value="DUS_like_FMN"/>
    <property type="match status" value="1"/>
</dbReference>
<keyword evidence="5" id="KW-0521">NADP</keyword>
<evidence type="ECO:0000256" key="1">
    <source>
        <dbReference type="ARBA" id="ARBA00001917"/>
    </source>
</evidence>
<dbReference type="HOGENOM" id="CLU_013299_0_3_10"/>
<sequence length="402" mass="45616">MRSPLLCYLLLLSLFQNSHGWRDFRPFRFIFFRFEKLYAKLERTMKIGQIEIEKPVILAPMEDVTDPSFRRLCKHYGADIVFTEFISSDGLIRHAVKSKRKLDVFDDERPVAIQIFGNQIEPMVEAAQMAEAAGPDFIDINYGCPAKKVAGKGAGSGLLCQPDLMEKITDAVVKAVRLPVTAKTRIGWDERSISILDTVRRLEGCGIQALSIHGRTRAQMYKGRADWSWIARAKEVATIPIIGNGDIWTAEDAKRMFDETGVDGVMIGRGAIGNPFLFREAKHLIQTGEHLPQATHRERVAVAIRHLEMSLERKGEKYGVLEMRRHYSTYLKGLPNVSKVRDYLVRENDPNLIVEALRRFEVECDAHLQNGTFQQFAQHLNDHSKRLVLSPPQAESDSTSSH</sequence>
<evidence type="ECO:0000256" key="5">
    <source>
        <dbReference type="ARBA" id="ARBA00022857"/>
    </source>
</evidence>
<reference evidence="8 9" key="1">
    <citation type="submission" date="2008-06" db="EMBL/GenBank/DDBJ databases">
        <title>Complete sequence of Chloroherpeton thalassium ATCC 35110.</title>
        <authorList>
            <consortium name="US DOE Joint Genome Institute"/>
            <person name="Lucas S."/>
            <person name="Copeland A."/>
            <person name="Lapidus A."/>
            <person name="Glavina del Rio T."/>
            <person name="Dalin E."/>
            <person name="Tice H."/>
            <person name="Bruce D."/>
            <person name="Goodwin L."/>
            <person name="Pitluck S."/>
            <person name="Schmutz J."/>
            <person name="Larimer F."/>
            <person name="Land M."/>
            <person name="Hauser L."/>
            <person name="Kyrpides N."/>
            <person name="Mikhailova N."/>
            <person name="Liu Z."/>
            <person name="Li T."/>
            <person name="Zhao F."/>
            <person name="Overmann J."/>
            <person name="Bryant D.A."/>
            <person name="Richardson P."/>
        </authorList>
    </citation>
    <scope>NUCLEOTIDE SEQUENCE [LARGE SCALE GENOMIC DNA]</scope>
    <source>
        <strain evidence="9">ATCC 35110 / GB-78</strain>
    </source>
</reference>
<dbReference type="InterPro" id="IPR004652">
    <property type="entry name" value="DusB-like"/>
</dbReference>
<dbReference type="STRING" id="517418.Ctha_0797"/>